<keyword evidence="2" id="KW-1185">Reference proteome</keyword>
<comment type="caution">
    <text evidence="1">The sequence shown here is derived from an EMBL/GenBank/DDBJ whole genome shotgun (WGS) entry which is preliminary data.</text>
</comment>
<sequence length="107" mass="11619">MDYEPSKETPVRCESDVPSKMSIEWLRAMPMEKEFGENHSKGPKISVAVAGALNEGIEGKASVVTGGLGFVGSTLCLELLCRGARLVRAFDLRSSSEEKQSKFPLKS</sequence>
<proteinExistence type="predicted"/>
<evidence type="ECO:0000313" key="1">
    <source>
        <dbReference type="EMBL" id="KAI3720118.1"/>
    </source>
</evidence>
<evidence type="ECO:0000313" key="2">
    <source>
        <dbReference type="Proteomes" id="UP001055879"/>
    </source>
</evidence>
<dbReference type="Proteomes" id="UP001055879">
    <property type="component" value="Linkage Group LG06"/>
</dbReference>
<name>A0ACB9BDG5_ARCLA</name>
<reference evidence="2" key="1">
    <citation type="journal article" date="2022" name="Mol. Ecol. Resour.">
        <title>The genomes of chicory, endive, great burdock and yacon provide insights into Asteraceae palaeo-polyploidization history and plant inulin production.</title>
        <authorList>
            <person name="Fan W."/>
            <person name="Wang S."/>
            <person name="Wang H."/>
            <person name="Wang A."/>
            <person name="Jiang F."/>
            <person name="Liu H."/>
            <person name="Zhao H."/>
            <person name="Xu D."/>
            <person name="Zhang Y."/>
        </authorList>
    </citation>
    <scope>NUCLEOTIDE SEQUENCE [LARGE SCALE GENOMIC DNA]</scope>
    <source>
        <strain evidence="2">cv. Niubang</strain>
    </source>
</reference>
<organism evidence="1 2">
    <name type="scientific">Arctium lappa</name>
    <name type="common">Greater burdock</name>
    <name type="synonym">Lappa major</name>
    <dbReference type="NCBI Taxonomy" id="4217"/>
    <lineage>
        <taxon>Eukaryota</taxon>
        <taxon>Viridiplantae</taxon>
        <taxon>Streptophyta</taxon>
        <taxon>Embryophyta</taxon>
        <taxon>Tracheophyta</taxon>
        <taxon>Spermatophyta</taxon>
        <taxon>Magnoliopsida</taxon>
        <taxon>eudicotyledons</taxon>
        <taxon>Gunneridae</taxon>
        <taxon>Pentapetalae</taxon>
        <taxon>asterids</taxon>
        <taxon>campanulids</taxon>
        <taxon>Asterales</taxon>
        <taxon>Asteraceae</taxon>
        <taxon>Carduoideae</taxon>
        <taxon>Cardueae</taxon>
        <taxon>Arctiinae</taxon>
        <taxon>Arctium</taxon>
    </lineage>
</organism>
<dbReference type="EMBL" id="CM042052">
    <property type="protein sequence ID" value="KAI3720118.1"/>
    <property type="molecule type" value="Genomic_DNA"/>
</dbReference>
<protein>
    <submittedName>
        <fullName evidence="1">Uncharacterized protein</fullName>
    </submittedName>
</protein>
<reference evidence="1 2" key="2">
    <citation type="journal article" date="2022" name="Mol. Ecol. Resour.">
        <title>The genomes of chicory, endive, great burdock and yacon provide insights into Asteraceae paleo-polyploidization history and plant inulin production.</title>
        <authorList>
            <person name="Fan W."/>
            <person name="Wang S."/>
            <person name="Wang H."/>
            <person name="Wang A."/>
            <person name="Jiang F."/>
            <person name="Liu H."/>
            <person name="Zhao H."/>
            <person name="Xu D."/>
            <person name="Zhang Y."/>
        </authorList>
    </citation>
    <scope>NUCLEOTIDE SEQUENCE [LARGE SCALE GENOMIC DNA]</scope>
    <source>
        <strain evidence="2">cv. Niubang</strain>
    </source>
</reference>
<gene>
    <name evidence="1" type="ORF">L6452_21028</name>
</gene>
<accession>A0ACB9BDG5</accession>